<keyword evidence="1" id="KW-0472">Membrane</keyword>
<dbReference type="EMBL" id="JAYRBN010000061">
    <property type="protein sequence ID" value="KAL2739893.1"/>
    <property type="molecule type" value="Genomic_DNA"/>
</dbReference>
<gene>
    <name evidence="2" type="ORF">V1477_011282</name>
</gene>
<organism evidence="2 3">
    <name type="scientific">Vespula maculifrons</name>
    <name type="common">Eastern yellow jacket</name>
    <name type="synonym">Wasp</name>
    <dbReference type="NCBI Taxonomy" id="7453"/>
    <lineage>
        <taxon>Eukaryota</taxon>
        <taxon>Metazoa</taxon>
        <taxon>Ecdysozoa</taxon>
        <taxon>Arthropoda</taxon>
        <taxon>Hexapoda</taxon>
        <taxon>Insecta</taxon>
        <taxon>Pterygota</taxon>
        <taxon>Neoptera</taxon>
        <taxon>Endopterygota</taxon>
        <taxon>Hymenoptera</taxon>
        <taxon>Apocrita</taxon>
        <taxon>Aculeata</taxon>
        <taxon>Vespoidea</taxon>
        <taxon>Vespidae</taxon>
        <taxon>Vespinae</taxon>
        <taxon>Vespula</taxon>
    </lineage>
</organism>
<name>A0ABD2C6A0_VESMC</name>
<reference evidence="2 3" key="1">
    <citation type="journal article" date="2024" name="Ann. Entomol. Soc. Am.">
        <title>Genomic analyses of the southern and eastern yellowjacket wasps (Hymenoptera: Vespidae) reveal evolutionary signatures of social life.</title>
        <authorList>
            <person name="Catto M.A."/>
            <person name="Caine P.B."/>
            <person name="Orr S.E."/>
            <person name="Hunt B.G."/>
            <person name="Goodisman M.A.D."/>
        </authorList>
    </citation>
    <scope>NUCLEOTIDE SEQUENCE [LARGE SCALE GENOMIC DNA]</scope>
    <source>
        <strain evidence="2">232</strain>
        <tissue evidence="2">Head and thorax</tissue>
    </source>
</reference>
<keyword evidence="1" id="KW-0812">Transmembrane</keyword>
<feature type="transmembrane region" description="Helical" evidence="1">
    <location>
        <begin position="85"/>
        <end position="104"/>
    </location>
</feature>
<accession>A0ABD2C6A0</accession>
<dbReference type="AlphaFoldDB" id="A0ABD2C6A0"/>
<evidence type="ECO:0000256" key="1">
    <source>
        <dbReference type="SAM" id="Phobius"/>
    </source>
</evidence>
<evidence type="ECO:0000313" key="3">
    <source>
        <dbReference type="Proteomes" id="UP001607303"/>
    </source>
</evidence>
<comment type="caution">
    <text evidence="2">The sequence shown here is derived from an EMBL/GenBank/DDBJ whole genome shotgun (WGS) entry which is preliminary data.</text>
</comment>
<proteinExistence type="predicted"/>
<dbReference type="Proteomes" id="UP001607303">
    <property type="component" value="Unassembled WGS sequence"/>
</dbReference>
<keyword evidence="1" id="KW-1133">Transmembrane helix</keyword>
<feature type="transmembrane region" description="Helical" evidence="1">
    <location>
        <begin position="45"/>
        <end position="64"/>
    </location>
</feature>
<keyword evidence="3" id="KW-1185">Reference proteome</keyword>
<evidence type="ECO:0000313" key="2">
    <source>
        <dbReference type="EMBL" id="KAL2739893.1"/>
    </source>
</evidence>
<protein>
    <submittedName>
        <fullName evidence="2">Uncharacterized protein</fullName>
    </submittedName>
</protein>
<sequence>MYLHEMQTSCLTRYIIYRMSFGEDNIDLAKIILHRIHRRVKLLNVNTYSSIIVIGSNFVIHLYKRNFVITKICKICKILIYASKYIFYILIIHINVTFLITLIVSREKM</sequence>